<dbReference type="HAMAP" id="MF_01895">
    <property type="entry name" value="RNase_R"/>
    <property type="match status" value="1"/>
</dbReference>
<dbReference type="PANTHER" id="PTHR23355">
    <property type="entry name" value="RIBONUCLEASE"/>
    <property type="match status" value="1"/>
</dbReference>
<dbReference type="NCBIfam" id="TIGR02063">
    <property type="entry name" value="RNase_R"/>
    <property type="match status" value="1"/>
</dbReference>
<evidence type="ECO:0000256" key="8">
    <source>
        <dbReference type="HAMAP-Rule" id="MF_01895"/>
    </source>
</evidence>
<evidence type="ECO:0000313" key="11">
    <source>
        <dbReference type="Proteomes" id="UP000651977"/>
    </source>
</evidence>
<evidence type="ECO:0000256" key="3">
    <source>
        <dbReference type="ARBA" id="ARBA00022490"/>
    </source>
</evidence>
<reference evidence="11" key="1">
    <citation type="journal article" date="2019" name="Int. J. Syst. Evol. Microbiol.">
        <title>The Global Catalogue of Microorganisms (GCM) 10K type strain sequencing project: providing services to taxonomists for standard genome sequencing and annotation.</title>
        <authorList>
            <consortium name="The Broad Institute Genomics Platform"/>
            <consortium name="The Broad Institute Genome Sequencing Center for Infectious Disease"/>
            <person name="Wu L."/>
            <person name="Ma J."/>
        </authorList>
    </citation>
    <scope>NUCLEOTIDE SEQUENCE [LARGE SCALE GENOMIC DNA]</scope>
    <source>
        <strain evidence="11">CGMCC 1.10131</strain>
    </source>
</reference>
<comment type="catalytic activity">
    <reaction evidence="1 8">
        <text>Exonucleolytic cleavage in the 3'- to 5'-direction to yield nucleoside 5'-phosphates.</text>
        <dbReference type="EC" id="3.1.13.1"/>
    </reaction>
</comment>
<evidence type="ECO:0000256" key="5">
    <source>
        <dbReference type="ARBA" id="ARBA00022801"/>
    </source>
</evidence>
<dbReference type="InterPro" id="IPR001900">
    <property type="entry name" value="RNase_II/R"/>
</dbReference>
<dbReference type="EMBL" id="BMDY01000007">
    <property type="protein sequence ID" value="GGB02433.1"/>
    <property type="molecule type" value="Genomic_DNA"/>
</dbReference>
<keyword evidence="7 8" id="KW-0694">RNA-binding</keyword>
<dbReference type="SMART" id="SM00357">
    <property type="entry name" value="CSP"/>
    <property type="match status" value="1"/>
</dbReference>
<dbReference type="PANTHER" id="PTHR23355:SF9">
    <property type="entry name" value="DIS3-LIKE EXONUCLEASE 2"/>
    <property type="match status" value="1"/>
</dbReference>
<name>A0ABQ1HZV9_9ALTE</name>
<keyword evidence="5 8" id="KW-0378">Hydrolase</keyword>
<dbReference type="InterPro" id="IPR050180">
    <property type="entry name" value="RNR_Ribonuclease"/>
</dbReference>
<dbReference type="Gene3D" id="2.40.50.140">
    <property type="entry name" value="Nucleic acid-binding proteins"/>
    <property type="match status" value="2"/>
</dbReference>
<organism evidence="10 11">
    <name type="scientific">Agarivorans gilvus</name>
    <dbReference type="NCBI Taxonomy" id="680279"/>
    <lineage>
        <taxon>Bacteria</taxon>
        <taxon>Pseudomonadati</taxon>
        <taxon>Pseudomonadota</taxon>
        <taxon>Gammaproteobacteria</taxon>
        <taxon>Alteromonadales</taxon>
        <taxon>Alteromonadaceae</taxon>
        <taxon>Agarivorans</taxon>
    </lineage>
</organism>
<comment type="function">
    <text evidence="8">3'-5' exoribonuclease that releases 5'-nucleoside monophosphates and is involved in maturation of structured RNAs.</text>
</comment>
<dbReference type="InterPro" id="IPR022966">
    <property type="entry name" value="RNase_II/R_CS"/>
</dbReference>
<dbReference type="PROSITE" id="PS01175">
    <property type="entry name" value="RIBONUCLEASE_II"/>
    <property type="match status" value="1"/>
</dbReference>
<keyword evidence="6 8" id="KW-0269">Exonuclease</keyword>
<dbReference type="Pfam" id="PF08206">
    <property type="entry name" value="OB_RNB"/>
    <property type="match status" value="1"/>
</dbReference>
<evidence type="ECO:0000256" key="1">
    <source>
        <dbReference type="ARBA" id="ARBA00001849"/>
    </source>
</evidence>
<dbReference type="InterPro" id="IPR011129">
    <property type="entry name" value="CSD"/>
</dbReference>
<proteinExistence type="inferred from homology"/>
<dbReference type="RefSeq" id="WP_055734434.1">
    <property type="nucleotide sequence ID" value="NZ_BMDY01000007.1"/>
</dbReference>
<dbReference type="SUPFAM" id="SSF50249">
    <property type="entry name" value="Nucleic acid-binding proteins"/>
    <property type="match status" value="4"/>
</dbReference>
<evidence type="ECO:0000313" key="10">
    <source>
        <dbReference type="EMBL" id="GGB02433.1"/>
    </source>
</evidence>
<evidence type="ECO:0000256" key="7">
    <source>
        <dbReference type="ARBA" id="ARBA00022884"/>
    </source>
</evidence>
<dbReference type="InterPro" id="IPR004476">
    <property type="entry name" value="RNase_II/RNase_R"/>
</dbReference>
<comment type="caution">
    <text evidence="10">The sequence shown here is derived from an EMBL/GenBank/DDBJ whole genome shotgun (WGS) entry which is preliminary data.</text>
</comment>
<dbReference type="SMART" id="SM00316">
    <property type="entry name" value="S1"/>
    <property type="match status" value="1"/>
</dbReference>
<dbReference type="InterPro" id="IPR012340">
    <property type="entry name" value="NA-bd_OB-fold"/>
</dbReference>
<dbReference type="InterPro" id="IPR040476">
    <property type="entry name" value="CSD2"/>
</dbReference>
<dbReference type="Proteomes" id="UP000651977">
    <property type="component" value="Unassembled WGS sequence"/>
</dbReference>
<sequence>MSKHSSTEQTQYANPIPDRAAILSLLKQQGRALNKQSIGQQLKLTTDEQLEALRRRLIAMSRDGQVHSDRNHHYWPVAEDEYLKGTVIGHREGFGFLRCEGHEKDFVLHSSQMAKVFDGDVVLALANGFNQRGREEARIIKVLQANTRQLVGRVEQRDGTYYLLANNQKITQRIEIPEAQLLGAQDGQYVSAELVDYPHKRRNAQAHVSEILGEPLAPRMEITLALHNHDIPHKWPEQVLQQAEQLGQEVSEQDKLKRIDLRALPFVTIDGEDAQDFDDAVYCQTNEQGGWRLWIAIADVSHYIKAGTELDQEAQKRGTSVYFPGHVVPMLPEAISNGLCSLKPKQDRLALVCEMQISQAGEMLAYQFYEAVIHSHARLTYSEVGHLLTADEAQQHSSPHSALLGDIQQLHALYRVLAEARQRRGAIDFSTQESRFIFNSEAKIEQIVPVLRNDAHRLIEECMLCANLATAAFLSQLKIPSLYRVHQGPKAKKLKDLRSFLAERGLNLAGGEQPSPADYNQLLSQTAARPDAATIQTMLLRSMNQAVYSPENDGHFGLAFAAYAHFTSPIRRYPDLLVHRAIRAVIRSKESGGLIKRMVKNLSGKGFDPVKRVEQAKPLPFKQNYPYQLSEILALAEHCSLVARRADEASWEVDAWLKCHYMQTKLGEQFQATISGVNSFGLFVELADIPVEGSIHISALAGDFYHFDAAKQRLMGERKAKAYNIGQSISVTLARVDLDQRRIEFVLANIDKKNKSAKRGKPRKAKSLA</sequence>
<dbReference type="InterPro" id="IPR003029">
    <property type="entry name" value="S1_domain"/>
</dbReference>
<protein>
    <recommendedName>
        <fullName evidence="8">Ribonuclease R</fullName>
        <shortName evidence="8">RNase R</shortName>
        <ecNumber evidence="8">3.1.13.1</ecNumber>
    </recommendedName>
</protein>
<dbReference type="Pfam" id="PF00575">
    <property type="entry name" value="S1"/>
    <property type="match status" value="1"/>
</dbReference>
<feature type="domain" description="S1 motif" evidence="9">
    <location>
        <begin position="667"/>
        <end position="748"/>
    </location>
</feature>
<dbReference type="Pfam" id="PF00773">
    <property type="entry name" value="RNB"/>
    <property type="match status" value="1"/>
</dbReference>
<dbReference type="InterPro" id="IPR011805">
    <property type="entry name" value="RNase_R"/>
</dbReference>
<keyword evidence="3 8" id="KW-0963">Cytoplasm</keyword>
<dbReference type="CDD" id="cd04471">
    <property type="entry name" value="S1_RNase_R"/>
    <property type="match status" value="1"/>
</dbReference>
<dbReference type="EC" id="3.1.13.1" evidence="8"/>
<evidence type="ECO:0000256" key="4">
    <source>
        <dbReference type="ARBA" id="ARBA00022722"/>
    </source>
</evidence>
<dbReference type="SMART" id="SM00955">
    <property type="entry name" value="RNB"/>
    <property type="match status" value="1"/>
</dbReference>
<evidence type="ECO:0000256" key="2">
    <source>
        <dbReference type="ARBA" id="ARBA00004496"/>
    </source>
</evidence>
<comment type="subcellular location">
    <subcellularLocation>
        <location evidence="2 8">Cytoplasm</location>
    </subcellularLocation>
</comment>
<evidence type="ECO:0000259" key="9">
    <source>
        <dbReference type="PROSITE" id="PS50126"/>
    </source>
</evidence>
<keyword evidence="11" id="KW-1185">Reference proteome</keyword>
<dbReference type="Pfam" id="PF17876">
    <property type="entry name" value="CSD2"/>
    <property type="match status" value="1"/>
</dbReference>
<accession>A0ABQ1HZV9</accession>
<dbReference type="NCBIfam" id="TIGR00358">
    <property type="entry name" value="3_prime_RNase"/>
    <property type="match status" value="1"/>
</dbReference>
<gene>
    <name evidence="8 10" type="primary">rnr</name>
    <name evidence="10" type="ORF">GCM10007414_14700</name>
</gene>
<dbReference type="PROSITE" id="PS50126">
    <property type="entry name" value="S1"/>
    <property type="match status" value="1"/>
</dbReference>
<evidence type="ECO:0000256" key="6">
    <source>
        <dbReference type="ARBA" id="ARBA00022839"/>
    </source>
</evidence>
<dbReference type="InterPro" id="IPR013223">
    <property type="entry name" value="RNase_B_OB_dom"/>
</dbReference>
<comment type="similarity">
    <text evidence="8">Belongs to the RNR ribonuclease family. RNase R subfamily.</text>
</comment>
<keyword evidence="4 8" id="KW-0540">Nuclease</keyword>